<evidence type="ECO:0000256" key="3">
    <source>
        <dbReference type="ARBA" id="ARBA00022448"/>
    </source>
</evidence>
<name>A0A336LU60_CULSO</name>
<dbReference type="InterPro" id="IPR011012">
    <property type="entry name" value="Longin-like_dom_sf"/>
</dbReference>
<dbReference type="VEuPathDB" id="VectorBase:CSON004667"/>
<dbReference type="Pfam" id="PF04628">
    <property type="entry name" value="Sedlin_N"/>
    <property type="match status" value="1"/>
</dbReference>
<dbReference type="GO" id="GO:0006888">
    <property type="term" value="P:endoplasmic reticulum to Golgi vesicle-mediated transport"/>
    <property type="evidence" value="ECO:0007669"/>
    <property type="project" value="InterPro"/>
</dbReference>
<comment type="subcellular location">
    <subcellularLocation>
        <location evidence="1">Cytoplasm</location>
        <location evidence="1">Perinuclear region</location>
    </subcellularLocation>
</comment>
<evidence type="ECO:0000313" key="6">
    <source>
        <dbReference type="EMBL" id="SSX01085.1"/>
    </source>
</evidence>
<reference evidence="7" key="2">
    <citation type="submission" date="2018-07" db="EMBL/GenBank/DDBJ databases">
        <authorList>
            <person name="Quirk P.G."/>
            <person name="Krulwich T.A."/>
        </authorList>
    </citation>
    <scope>NUCLEOTIDE SEQUENCE</scope>
</reference>
<protein>
    <submittedName>
        <fullName evidence="7">CSON004667 protein</fullName>
    </submittedName>
    <submittedName>
        <fullName evidence="8">CSON013873 protein</fullName>
    </submittedName>
</protein>
<dbReference type="EMBL" id="UFQT01000194">
    <property type="protein sequence ID" value="SSX21465.1"/>
    <property type="molecule type" value="Genomic_DNA"/>
</dbReference>
<evidence type="ECO:0000256" key="4">
    <source>
        <dbReference type="ARBA" id="ARBA00022490"/>
    </source>
</evidence>
<dbReference type="GO" id="GO:0048471">
    <property type="term" value="C:perinuclear region of cytoplasm"/>
    <property type="evidence" value="ECO:0007669"/>
    <property type="project" value="UniProtKB-SubCell"/>
</dbReference>
<evidence type="ECO:0000256" key="1">
    <source>
        <dbReference type="ARBA" id="ARBA00004556"/>
    </source>
</evidence>
<evidence type="ECO:0000256" key="2">
    <source>
        <dbReference type="ARBA" id="ARBA00006626"/>
    </source>
</evidence>
<dbReference type="InterPro" id="IPR006722">
    <property type="entry name" value="Sedlin"/>
</dbReference>
<dbReference type="AlphaFoldDB" id="A0A336LU60"/>
<evidence type="ECO:0000313" key="8">
    <source>
        <dbReference type="EMBL" id="SSX26788.1"/>
    </source>
</evidence>
<dbReference type="PANTHER" id="PTHR12403">
    <property type="entry name" value="TRAFFICKING PROTEIN PARTICLE COMPLEX SUBUNIT 2"/>
    <property type="match status" value="1"/>
</dbReference>
<evidence type="ECO:0000313" key="7">
    <source>
        <dbReference type="EMBL" id="SSX21465.1"/>
    </source>
</evidence>
<comment type="similarity">
    <text evidence="2">Belongs to the TRAPP small subunits family. Sedlin subfamily.</text>
</comment>
<dbReference type="CDD" id="cd14825">
    <property type="entry name" value="TRAPPC2_sedlin"/>
    <property type="match status" value="1"/>
</dbReference>
<dbReference type="FunFam" id="3.30.450.70:FF:000001">
    <property type="entry name" value="Trafficking protein particle complex subunit 2"/>
    <property type="match status" value="1"/>
</dbReference>
<sequence>MSNSYYFAIVGHNDNPIFEMDFVNQNKDVKKEDHRHLSQFIAHAALDLVDEHKWKTNNMYLKSIDKFNQWFVSAFVTATNMRFIMVHDNRNDEGIKNFFTEMYETYIKYSMNPFYTPNTPIKSTTFEKKAQVYGKKFLTS</sequence>
<dbReference type="VEuPathDB" id="VectorBase:CSON013873"/>
<keyword evidence="4" id="KW-0963">Cytoplasm</keyword>
<accession>A0A336LU60</accession>
<dbReference type="EMBL" id="UFQS01000194">
    <property type="protein sequence ID" value="SSX01085.1"/>
    <property type="molecule type" value="Genomic_DNA"/>
</dbReference>
<evidence type="ECO:0000256" key="5">
    <source>
        <dbReference type="ARBA" id="ARBA00022892"/>
    </source>
</evidence>
<keyword evidence="3" id="KW-0813">Transport</keyword>
<dbReference type="Gene3D" id="3.30.450.70">
    <property type="match status" value="1"/>
</dbReference>
<reference evidence="6" key="1">
    <citation type="submission" date="2018-04" db="EMBL/GenBank/DDBJ databases">
        <authorList>
            <person name="Go L.Y."/>
            <person name="Mitchell J.A."/>
        </authorList>
    </citation>
    <scope>NUCLEOTIDE SEQUENCE</scope>
    <source>
        <tissue evidence="6">Whole organism</tissue>
    </source>
</reference>
<dbReference type="EMBL" id="UFQT01000732">
    <property type="protein sequence ID" value="SSX26788.1"/>
    <property type="molecule type" value="Genomic_DNA"/>
</dbReference>
<gene>
    <name evidence="7" type="primary">CSON004667</name>
    <name evidence="8" type="synonym">CSON013873</name>
</gene>
<dbReference type="OMA" id="RYMNQFI"/>
<organism evidence="7">
    <name type="scientific">Culicoides sonorensis</name>
    <name type="common">Biting midge</name>
    <dbReference type="NCBI Taxonomy" id="179676"/>
    <lineage>
        <taxon>Eukaryota</taxon>
        <taxon>Metazoa</taxon>
        <taxon>Ecdysozoa</taxon>
        <taxon>Arthropoda</taxon>
        <taxon>Hexapoda</taxon>
        <taxon>Insecta</taxon>
        <taxon>Pterygota</taxon>
        <taxon>Neoptera</taxon>
        <taxon>Endopterygota</taxon>
        <taxon>Diptera</taxon>
        <taxon>Nematocera</taxon>
        <taxon>Chironomoidea</taxon>
        <taxon>Ceratopogonidae</taxon>
        <taxon>Ceratopogoninae</taxon>
        <taxon>Culicoides</taxon>
        <taxon>Monoculicoides</taxon>
    </lineage>
</organism>
<proteinExistence type="inferred from homology"/>
<keyword evidence="5" id="KW-0931">ER-Golgi transport</keyword>
<dbReference type="SUPFAM" id="SSF64356">
    <property type="entry name" value="SNARE-like"/>
    <property type="match status" value="1"/>
</dbReference>